<dbReference type="EMBL" id="VJON01000019">
    <property type="protein sequence ID" value="TSE34414.1"/>
    <property type="molecule type" value="Genomic_DNA"/>
</dbReference>
<evidence type="ECO:0000313" key="1">
    <source>
        <dbReference type="EMBL" id="TSE34414.1"/>
    </source>
</evidence>
<accession>A0A554XF60</accession>
<keyword evidence="2" id="KW-1185">Reference proteome</keyword>
<evidence type="ECO:0000313" key="2">
    <source>
        <dbReference type="Proteomes" id="UP000318294"/>
    </source>
</evidence>
<comment type="caution">
    <text evidence="1">The sequence shown here is derived from an EMBL/GenBank/DDBJ whole genome shotgun (WGS) entry which is preliminary data.</text>
</comment>
<dbReference type="AlphaFoldDB" id="A0A554XF60"/>
<name>A0A554XF60_9BURK</name>
<gene>
    <name evidence="1" type="ORF">Tchar_01389</name>
</gene>
<protein>
    <submittedName>
        <fullName evidence="1">Uncharacterized protein</fullName>
    </submittedName>
</protein>
<organism evidence="1 2">
    <name type="scientific">Tepidimonas charontis</name>
    <dbReference type="NCBI Taxonomy" id="2267262"/>
    <lineage>
        <taxon>Bacteria</taxon>
        <taxon>Pseudomonadati</taxon>
        <taxon>Pseudomonadota</taxon>
        <taxon>Betaproteobacteria</taxon>
        <taxon>Burkholderiales</taxon>
        <taxon>Tepidimonas</taxon>
    </lineage>
</organism>
<dbReference type="Proteomes" id="UP000318294">
    <property type="component" value="Unassembled WGS sequence"/>
</dbReference>
<proteinExistence type="predicted"/>
<sequence length="121" mass="13004">MLAPLCRSGRALYELMQLPAERVFALLLQTGASVRNRYPGGAPQTGRLPRLTVAVIASFAFAAVAAADMRGLDVFTGIVRAGRGNKVVYPPQPVRRHKHKQKNTAAAVPRQLALSLFVLAA</sequence>
<reference evidence="1 2" key="1">
    <citation type="submission" date="2019-07" db="EMBL/GenBank/DDBJ databases">
        <title>Tepidimonas charontis SPSP-6 draft genome.</title>
        <authorList>
            <person name="Da Costa M.S."/>
            <person name="Froufe H.J.C."/>
            <person name="Egas C."/>
            <person name="Albuquerque L."/>
        </authorList>
    </citation>
    <scope>NUCLEOTIDE SEQUENCE [LARGE SCALE GENOMIC DNA]</scope>
    <source>
        <strain evidence="1 2">SPSP-6</strain>
    </source>
</reference>